<dbReference type="Gene3D" id="1.10.287.130">
    <property type="match status" value="1"/>
</dbReference>
<feature type="domain" description="Response regulatory" evidence="6">
    <location>
        <begin position="7"/>
        <end position="122"/>
    </location>
</feature>
<organism evidence="7">
    <name type="scientific">marine sediment metagenome</name>
    <dbReference type="NCBI Taxonomy" id="412755"/>
    <lineage>
        <taxon>unclassified sequences</taxon>
        <taxon>metagenomes</taxon>
        <taxon>ecological metagenomes</taxon>
    </lineage>
</organism>
<evidence type="ECO:0000313" key="7">
    <source>
        <dbReference type="EMBL" id="GAF68412.1"/>
    </source>
</evidence>
<dbReference type="EMBL" id="BARS01005088">
    <property type="protein sequence ID" value="GAF68412.1"/>
    <property type="molecule type" value="Genomic_DNA"/>
</dbReference>
<dbReference type="SUPFAM" id="SSF52172">
    <property type="entry name" value="CheY-like"/>
    <property type="match status" value="1"/>
</dbReference>
<dbReference type="EC" id="2.7.13.3" evidence="2"/>
<comment type="caution">
    <text evidence="7">The sequence shown here is derived from an EMBL/GenBank/DDBJ whole genome shotgun (WGS) entry which is preliminary data.</text>
</comment>
<proteinExistence type="predicted"/>
<dbReference type="InterPro" id="IPR011006">
    <property type="entry name" value="CheY-like_superfamily"/>
</dbReference>
<evidence type="ECO:0000256" key="2">
    <source>
        <dbReference type="ARBA" id="ARBA00012438"/>
    </source>
</evidence>
<evidence type="ECO:0000256" key="5">
    <source>
        <dbReference type="SAM" id="Coils"/>
    </source>
</evidence>
<evidence type="ECO:0000256" key="1">
    <source>
        <dbReference type="ARBA" id="ARBA00000085"/>
    </source>
</evidence>
<dbReference type="GO" id="GO:0000156">
    <property type="term" value="F:phosphorelay response regulator activity"/>
    <property type="evidence" value="ECO:0007669"/>
    <property type="project" value="TreeGrafter"/>
</dbReference>
<dbReference type="SUPFAM" id="SSF47384">
    <property type="entry name" value="Homodimeric domain of signal transducing histidine kinase"/>
    <property type="match status" value="1"/>
</dbReference>
<dbReference type="SMART" id="SM00388">
    <property type="entry name" value="HisKA"/>
    <property type="match status" value="1"/>
</dbReference>
<keyword evidence="5" id="KW-0175">Coiled coil</keyword>
<dbReference type="CDD" id="cd00082">
    <property type="entry name" value="HisKA"/>
    <property type="match status" value="1"/>
</dbReference>
<dbReference type="Gene3D" id="3.40.50.2300">
    <property type="match status" value="1"/>
</dbReference>
<keyword evidence="3" id="KW-0808">Transferase</keyword>
<dbReference type="InterPro" id="IPR050351">
    <property type="entry name" value="BphY/WalK/GraS-like"/>
</dbReference>
<evidence type="ECO:0000256" key="3">
    <source>
        <dbReference type="ARBA" id="ARBA00022679"/>
    </source>
</evidence>
<dbReference type="GO" id="GO:0030295">
    <property type="term" value="F:protein kinase activator activity"/>
    <property type="evidence" value="ECO:0007669"/>
    <property type="project" value="TreeGrafter"/>
</dbReference>
<dbReference type="SMART" id="SM00448">
    <property type="entry name" value="REC"/>
    <property type="match status" value="1"/>
</dbReference>
<protein>
    <recommendedName>
        <fullName evidence="2">histidine kinase</fullName>
        <ecNumber evidence="2">2.7.13.3</ecNumber>
    </recommendedName>
</protein>
<dbReference type="InterPro" id="IPR001789">
    <property type="entry name" value="Sig_transdc_resp-reg_receiver"/>
</dbReference>
<comment type="catalytic activity">
    <reaction evidence="1">
        <text>ATP + protein L-histidine = ADP + protein N-phospho-L-histidine.</text>
        <dbReference type="EC" id="2.7.13.3"/>
    </reaction>
</comment>
<feature type="coiled-coil region" evidence="5">
    <location>
        <begin position="124"/>
        <end position="162"/>
    </location>
</feature>
<sequence>MVENKFAILIVDDDDSLTSNLQDILEAEGYSAAVANDGQTALSLHDKSVFTLVLVDIRLPDMSGMELIKKLSELSAGITFIIITGYASVDTAIEAAGQRDIAGYVTKPLAMDNLLYLVRQVVKRKEAEEARQQAYSELEKRVEERTKELTQSNRKLTNINQELESFSYAISHDLRAPLRSIDGFSRILQEDYSDRLDEKGNDSLQRIRSAAQHVGMLVDGIVGLPHITRREVKWALVDLSSLVQTIAAELQVSQPQRQVEFIIAPGVTANGNI</sequence>
<keyword evidence="4" id="KW-0418">Kinase</keyword>
<dbReference type="Pfam" id="PF00512">
    <property type="entry name" value="HisKA"/>
    <property type="match status" value="1"/>
</dbReference>
<reference evidence="7" key="1">
    <citation type="journal article" date="2014" name="Front. Microbiol.">
        <title>High frequency of phylogenetically diverse reductive dehalogenase-homologous genes in deep subseafloor sedimentary metagenomes.</title>
        <authorList>
            <person name="Kawai M."/>
            <person name="Futagami T."/>
            <person name="Toyoda A."/>
            <person name="Takaki Y."/>
            <person name="Nishi S."/>
            <person name="Hori S."/>
            <person name="Arai W."/>
            <person name="Tsubouchi T."/>
            <person name="Morono Y."/>
            <person name="Uchiyama I."/>
            <person name="Ito T."/>
            <person name="Fujiyama A."/>
            <person name="Inagaki F."/>
            <person name="Takami H."/>
        </authorList>
    </citation>
    <scope>NUCLEOTIDE SEQUENCE</scope>
    <source>
        <strain evidence="7">Expedition CK06-06</strain>
    </source>
</reference>
<dbReference type="PROSITE" id="PS50110">
    <property type="entry name" value="RESPONSE_REGULATORY"/>
    <property type="match status" value="1"/>
</dbReference>
<name>X0RXD0_9ZZZZ</name>
<evidence type="ECO:0000259" key="6">
    <source>
        <dbReference type="PROSITE" id="PS50110"/>
    </source>
</evidence>
<dbReference type="InterPro" id="IPR036097">
    <property type="entry name" value="HisK_dim/P_sf"/>
</dbReference>
<accession>X0RXD0</accession>
<dbReference type="Pfam" id="PF00072">
    <property type="entry name" value="Response_reg"/>
    <property type="match status" value="1"/>
</dbReference>
<dbReference type="GO" id="GO:0007234">
    <property type="term" value="P:osmosensory signaling via phosphorelay pathway"/>
    <property type="evidence" value="ECO:0007669"/>
    <property type="project" value="TreeGrafter"/>
</dbReference>
<dbReference type="AlphaFoldDB" id="X0RXD0"/>
<dbReference type="GO" id="GO:0000155">
    <property type="term" value="F:phosphorelay sensor kinase activity"/>
    <property type="evidence" value="ECO:0007669"/>
    <property type="project" value="InterPro"/>
</dbReference>
<dbReference type="InterPro" id="IPR003661">
    <property type="entry name" value="HisK_dim/P_dom"/>
</dbReference>
<gene>
    <name evidence="7" type="ORF">S01H1_09963</name>
</gene>
<dbReference type="PANTHER" id="PTHR42878">
    <property type="entry name" value="TWO-COMPONENT HISTIDINE KINASE"/>
    <property type="match status" value="1"/>
</dbReference>
<dbReference type="PANTHER" id="PTHR42878:SF15">
    <property type="entry name" value="BACTERIOPHYTOCHROME"/>
    <property type="match status" value="1"/>
</dbReference>
<evidence type="ECO:0000256" key="4">
    <source>
        <dbReference type="ARBA" id="ARBA00022777"/>
    </source>
</evidence>
<feature type="non-terminal residue" evidence="7">
    <location>
        <position position="273"/>
    </location>
</feature>